<feature type="region of interest" description="Disordered" evidence="1">
    <location>
        <begin position="590"/>
        <end position="699"/>
    </location>
</feature>
<feature type="compositionally biased region" description="Basic and acidic residues" evidence="1">
    <location>
        <begin position="342"/>
        <end position="354"/>
    </location>
</feature>
<protein>
    <recommendedName>
        <fullName evidence="2">BSD domain-containing protein</fullName>
    </recommendedName>
</protein>
<dbReference type="OMA" id="FWRSYFF"/>
<feature type="domain" description="BSD" evidence="2">
    <location>
        <begin position="192"/>
        <end position="244"/>
    </location>
</feature>
<accession>A0A0D9QNK2</accession>
<dbReference type="Gene3D" id="1.10.3970.10">
    <property type="entry name" value="BSD domain"/>
    <property type="match status" value="1"/>
</dbReference>
<dbReference type="RefSeq" id="XP_012334793.1">
    <property type="nucleotide sequence ID" value="XM_012479370.1"/>
</dbReference>
<dbReference type="SMART" id="SM00751">
    <property type="entry name" value="BSD"/>
    <property type="match status" value="1"/>
</dbReference>
<feature type="region of interest" description="Disordered" evidence="1">
    <location>
        <begin position="267"/>
        <end position="360"/>
    </location>
</feature>
<dbReference type="Proteomes" id="UP000054561">
    <property type="component" value="Unassembled WGS sequence"/>
</dbReference>
<gene>
    <name evidence="3" type="ORF">AK88_01735</name>
</gene>
<dbReference type="GeneID" id="24267049"/>
<feature type="region of interest" description="Disordered" evidence="1">
    <location>
        <begin position="712"/>
        <end position="769"/>
    </location>
</feature>
<dbReference type="PROSITE" id="PS50858">
    <property type="entry name" value="BSD"/>
    <property type="match status" value="1"/>
</dbReference>
<feature type="compositionally biased region" description="Polar residues" evidence="1">
    <location>
        <begin position="23"/>
        <end position="41"/>
    </location>
</feature>
<dbReference type="EMBL" id="KQ001659">
    <property type="protein sequence ID" value="KJP88655.1"/>
    <property type="molecule type" value="Genomic_DNA"/>
</dbReference>
<dbReference type="Pfam" id="PF03909">
    <property type="entry name" value="BSD"/>
    <property type="match status" value="1"/>
</dbReference>
<feature type="region of interest" description="Disordered" evidence="1">
    <location>
        <begin position="378"/>
        <end position="433"/>
    </location>
</feature>
<feature type="region of interest" description="Disordered" evidence="1">
    <location>
        <begin position="23"/>
        <end position="56"/>
    </location>
</feature>
<proteinExistence type="predicted"/>
<dbReference type="SUPFAM" id="SSF140383">
    <property type="entry name" value="BSD domain-like"/>
    <property type="match status" value="1"/>
</dbReference>
<feature type="compositionally biased region" description="Basic and acidic residues" evidence="1">
    <location>
        <begin position="647"/>
        <end position="658"/>
    </location>
</feature>
<reference evidence="3 4" key="1">
    <citation type="submission" date="2014-03" db="EMBL/GenBank/DDBJ databases">
        <title>The Genome Sequence of Plasmodium fragile nilgiri.</title>
        <authorList>
            <consortium name="The Broad Institute Genomics Platform"/>
            <consortium name="The Broad Institute Genome Sequencing Center for Infectious Disease"/>
            <person name="Neafsey D."/>
            <person name="Duraisingh M."/>
            <person name="Young S.K."/>
            <person name="Zeng Q."/>
            <person name="Gargeya S."/>
            <person name="Abouelleil A."/>
            <person name="Alvarado L."/>
            <person name="Chapman S.B."/>
            <person name="Gainer-Dewar J."/>
            <person name="Goldberg J."/>
            <person name="Griggs A."/>
            <person name="Gujja S."/>
            <person name="Hansen M."/>
            <person name="Howarth C."/>
            <person name="Imamovic A."/>
            <person name="Larimer J."/>
            <person name="Pearson M."/>
            <person name="Poon T.W."/>
            <person name="Priest M."/>
            <person name="Roberts A."/>
            <person name="Saif S."/>
            <person name="Shea T."/>
            <person name="Sykes S."/>
            <person name="Wortman J."/>
            <person name="Nusbaum C."/>
            <person name="Birren B."/>
        </authorList>
    </citation>
    <scope>NUCLEOTIDE SEQUENCE [LARGE SCALE GENOMIC DNA]</scope>
    <source>
        <strain evidence="4">nilgiri</strain>
    </source>
</reference>
<dbReference type="AlphaFoldDB" id="A0A0D9QNK2"/>
<feature type="compositionally biased region" description="Basic and acidic residues" evidence="1">
    <location>
        <begin position="718"/>
        <end position="727"/>
    </location>
</feature>
<dbReference type="InterPro" id="IPR005607">
    <property type="entry name" value="BSD_dom"/>
</dbReference>
<feature type="compositionally biased region" description="Polar residues" evidence="1">
    <location>
        <begin position="281"/>
        <end position="295"/>
    </location>
</feature>
<organism evidence="3 4">
    <name type="scientific">Plasmodium fragile</name>
    <dbReference type="NCBI Taxonomy" id="5857"/>
    <lineage>
        <taxon>Eukaryota</taxon>
        <taxon>Sar</taxon>
        <taxon>Alveolata</taxon>
        <taxon>Apicomplexa</taxon>
        <taxon>Aconoidasida</taxon>
        <taxon>Haemosporida</taxon>
        <taxon>Plasmodiidae</taxon>
        <taxon>Plasmodium</taxon>
        <taxon>Plasmodium (Plasmodium)</taxon>
    </lineage>
</organism>
<feature type="compositionally biased region" description="Basic and acidic residues" evidence="1">
    <location>
        <begin position="753"/>
        <end position="769"/>
    </location>
</feature>
<name>A0A0D9QNK2_PLAFR</name>
<feature type="compositionally biased region" description="Basic and acidic residues" evidence="1">
    <location>
        <begin position="421"/>
        <end position="433"/>
    </location>
</feature>
<sequence>MYSLWKEVSEQIKKKAEDLNNSLQEFNSNGNHPLEGSSNEGNGKRQEGGTTQVSPDTSLKNCIQEKFHIINDKYINGKDFPELHYYNEKLLSGFNSFKRIVGDIYKDKLSSGSDGVLRCDGDVGHSQGQKFYLSKIVPWKKGDIMISKIYRKKYQEGFPINLPDPNLNSYVYKKILKLNVDRNKILHTNILQNYNFNWSKKKEQSEKIMMEDPNLEQTKRFLVPFHMSELDFWRSYFFNIDIIYNEIADDIYESRKNFPDSDGPLHFVPLPCDGGGEHGQSPISAATSNVATSHAVTPPEAANQGTPPPTNGKETTVDETSGGGQLTKKLDFPPLEQPAQEETPKEWEKHKENSKQVYQTKEYKEETVAAEMHGTSNLASFPSLNRSDWLTPSEESTEKRGVALATATDGDTPDCNSASEPRSKIDSITPKDDTCSMTKTQINGLNIYMDNDIFVNLRDKSEAFGPLLADTKKHKEKIKREEECAGGYSNVDLVDHSLEASFEGTSNEKDDVTVEGSVAMNRRRGDTIQVDSHAEEDSPLQTHQSINDQLDPLTISKCNIKFLDLIEEQNDKAYSLGKQHDGEAFYTSRDKVERVTVEEGEGEGDTWNGPGDTAVPSEQLGKEEEEDNEHVEGYHEQEEAGEMQKASIHDNLNEAETKEELDDDPNVAQDLPRTHHEGESNGSKLLCSNEGGDEASLHDNFKHDHSMFVDLNQSNTLNEERRKRNENVDPMINVTKNYDPVEEQNDVTVGVKPEGESPRSEKGDTKKSQKECDLYLDELNFSDVLEFDIDSNKFNAEELEQFEQDLLNA</sequence>
<dbReference type="OrthoDB" id="382589at2759"/>
<evidence type="ECO:0000313" key="3">
    <source>
        <dbReference type="EMBL" id="KJP88655.1"/>
    </source>
</evidence>
<dbReference type="VEuPathDB" id="PlasmoDB:AK88_01735"/>
<dbReference type="InterPro" id="IPR035925">
    <property type="entry name" value="BSD_dom_sf"/>
</dbReference>
<evidence type="ECO:0000313" key="4">
    <source>
        <dbReference type="Proteomes" id="UP000054561"/>
    </source>
</evidence>
<evidence type="ECO:0000259" key="2">
    <source>
        <dbReference type="PROSITE" id="PS50858"/>
    </source>
</evidence>
<feature type="compositionally biased region" description="Polar residues" evidence="1">
    <location>
        <begin position="378"/>
        <end position="394"/>
    </location>
</feature>
<keyword evidence="4" id="KW-1185">Reference proteome</keyword>
<evidence type="ECO:0000256" key="1">
    <source>
        <dbReference type="SAM" id="MobiDB-lite"/>
    </source>
</evidence>